<dbReference type="KEGG" id="ful:C4N20_03565"/>
<dbReference type="Proteomes" id="UP000249008">
    <property type="component" value="Chromosome 1"/>
</dbReference>
<comment type="subcellular location">
    <subcellularLocation>
        <location evidence="6">Cytoplasm</location>
    </subcellularLocation>
</comment>
<keyword evidence="5 6" id="KW-0269">Exonuclease</keyword>
<accession>A0AAX1TSY0</accession>
<dbReference type="Gene3D" id="1.10.287.1040">
    <property type="entry name" value="Exonuclease VII, small subunit"/>
    <property type="match status" value="1"/>
</dbReference>
<dbReference type="GO" id="GO:0005829">
    <property type="term" value="C:cytosol"/>
    <property type="evidence" value="ECO:0007669"/>
    <property type="project" value="TreeGrafter"/>
</dbReference>
<comment type="subunit">
    <text evidence="6">Heterooligomer composed of large and small subunits.</text>
</comment>
<dbReference type="EMBL" id="LS483487">
    <property type="protein sequence ID" value="SQJ11138.1"/>
    <property type="molecule type" value="Genomic_DNA"/>
</dbReference>
<dbReference type="PIRSF" id="PIRSF006488">
    <property type="entry name" value="Exonuc_VII_S"/>
    <property type="match status" value="1"/>
</dbReference>
<dbReference type="EC" id="3.1.11.6" evidence="6"/>
<dbReference type="InterPro" id="IPR003761">
    <property type="entry name" value="Exonuc_VII_S"/>
</dbReference>
<dbReference type="InterPro" id="IPR037004">
    <property type="entry name" value="Exonuc_VII_ssu_sf"/>
</dbReference>
<evidence type="ECO:0000256" key="7">
    <source>
        <dbReference type="SAM" id="Coils"/>
    </source>
</evidence>
<dbReference type="GO" id="GO:0008855">
    <property type="term" value="F:exodeoxyribonuclease VII activity"/>
    <property type="evidence" value="ECO:0007669"/>
    <property type="project" value="UniProtKB-UniRule"/>
</dbReference>
<evidence type="ECO:0000256" key="2">
    <source>
        <dbReference type="ARBA" id="ARBA00022490"/>
    </source>
</evidence>
<organism evidence="8 9">
    <name type="scientific">Fusobacterium ulcerans</name>
    <dbReference type="NCBI Taxonomy" id="861"/>
    <lineage>
        <taxon>Bacteria</taxon>
        <taxon>Fusobacteriati</taxon>
        <taxon>Fusobacteriota</taxon>
        <taxon>Fusobacteriia</taxon>
        <taxon>Fusobacteriales</taxon>
        <taxon>Fusobacteriaceae</taxon>
        <taxon>Fusobacterium</taxon>
    </lineage>
</organism>
<dbReference type="HAMAP" id="MF_00337">
    <property type="entry name" value="Exonuc_7_S"/>
    <property type="match status" value="1"/>
</dbReference>
<dbReference type="PANTHER" id="PTHR34137:SF1">
    <property type="entry name" value="EXODEOXYRIBONUCLEASE 7 SMALL SUBUNIT"/>
    <property type="match status" value="1"/>
</dbReference>
<evidence type="ECO:0000256" key="3">
    <source>
        <dbReference type="ARBA" id="ARBA00022722"/>
    </source>
</evidence>
<keyword evidence="7" id="KW-0175">Coiled coil</keyword>
<dbReference type="RefSeq" id="WP_005980805.1">
    <property type="nucleotide sequence ID" value="NZ_BAABXY010000001.1"/>
</dbReference>
<name>A0AAX1TSY0_9FUSO</name>
<comment type="function">
    <text evidence="6">Bidirectionally degrades single-stranded DNA into large acid-insoluble oligonucleotides, which are then degraded further into small acid-soluble oligonucleotides.</text>
</comment>
<dbReference type="Pfam" id="PF02609">
    <property type="entry name" value="Exonuc_VII_S"/>
    <property type="match status" value="1"/>
</dbReference>
<gene>
    <name evidence="6 8" type="primary">xseB</name>
    <name evidence="8" type="ORF">NCTC12112_02596</name>
</gene>
<evidence type="ECO:0000313" key="8">
    <source>
        <dbReference type="EMBL" id="SQJ11138.1"/>
    </source>
</evidence>
<evidence type="ECO:0000313" key="9">
    <source>
        <dbReference type="Proteomes" id="UP000249008"/>
    </source>
</evidence>
<sequence length="72" mass="8114">MVKRSGSFEDNLLEVDEIIEKLENGELTLTESIKEYENAMKLLKKSSDLLNKAEGKILKVTEDSGNILTEEV</sequence>
<reference evidence="8 9" key="1">
    <citation type="submission" date="2018-06" db="EMBL/GenBank/DDBJ databases">
        <authorList>
            <consortium name="Pathogen Informatics"/>
            <person name="Doyle S."/>
        </authorList>
    </citation>
    <scope>NUCLEOTIDE SEQUENCE [LARGE SCALE GENOMIC DNA]</scope>
    <source>
        <strain evidence="8 9">NCTC12112</strain>
    </source>
</reference>
<comment type="catalytic activity">
    <reaction evidence="6">
        <text>Exonucleolytic cleavage in either 5'- to 3'- or 3'- to 5'-direction to yield nucleoside 5'-phosphates.</text>
        <dbReference type="EC" id="3.1.11.6"/>
    </reaction>
</comment>
<dbReference type="GO" id="GO:0006308">
    <property type="term" value="P:DNA catabolic process"/>
    <property type="evidence" value="ECO:0007669"/>
    <property type="project" value="UniProtKB-UniRule"/>
</dbReference>
<dbReference type="PANTHER" id="PTHR34137">
    <property type="entry name" value="EXODEOXYRIBONUCLEASE 7 SMALL SUBUNIT"/>
    <property type="match status" value="1"/>
</dbReference>
<dbReference type="GeneID" id="78453874"/>
<evidence type="ECO:0000256" key="6">
    <source>
        <dbReference type="HAMAP-Rule" id="MF_00337"/>
    </source>
</evidence>
<protein>
    <recommendedName>
        <fullName evidence="6">Exodeoxyribonuclease 7 small subunit</fullName>
        <ecNumber evidence="6">3.1.11.6</ecNumber>
    </recommendedName>
    <alternativeName>
        <fullName evidence="6">Exodeoxyribonuclease VII small subunit</fullName>
        <shortName evidence="6">Exonuclease VII small subunit</shortName>
    </alternativeName>
</protein>
<keyword evidence="4 6" id="KW-0378">Hydrolase</keyword>
<dbReference type="AlphaFoldDB" id="A0AAX1TSY0"/>
<evidence type="ECO:0000256" key="5">
    <source>
        <dbReference type="ARBA" id="ARBA00022839"/>
    </source>
</evidence>
<evidence type="ECO:0000256" key="4">
    <source>
        <dbReference type="ARBA" id="ARBA00022801"/>
    </source>
</evidence>
<dbReference type="SUPFAM" id="SSF116842">
    <property type="entry name" value="XseB-like"/>
    <property type="match status" value="1"/>
</dbReference>
<keyword evidence="3 6" id="KW-0540">Nuclease</keyword>
<comment type="similarity">
    <text evidence="1 6">Belongs to the XseB family.</text>
</comment>
<feature type="coiled-coil region" evidence="7">
    <location>
        <begin position="19"/>
        <end position="56"/>
    </location>
</feature>
<evidence type="ECO:0000256" key="1">
    <source>
        <dbReference type="ARBA" id="ARBA00009998"/>
    </source>
</evidence>
<dbReference type="NCBIfam" id="TIGR01280">
    <property type="entry name" value="xseB"/>
    <property type="match status" value="1"/>
</dbReference>
<dbReference type="GO" id="GO:0009318">
    <property type="term" value="C:exodeoxyribonuclease VII complex"/>
    <property type="evidence" value="ECO:0007669"/>
    <property type="project" value="UniProtKB-UniRule"/>
</dbReference>
<proteinExistence type="inferred from homology"/>
<keyword evidence="2 6" id="KW-0963">Cytoplasm</keyword>